<dbReference type="RefSeq" id="XP_014148499.1">
    <property type="nucleotide sequence ID" value="XM_014293024.1"/>
</dbReference>
<dbReference type="InterPro" id="IPR051175">
    <property type="entry name" value="CLK_kinases"/>
</dbReference>
<evidence type="ECO:0000256" key="1">
    <source>
        <dbReference type="ARBA" id="ARBA00022527"/>
    </source>
</evidence>
<dbReference type="Proteomes" id="UP000054560">
    <property type="component" value="Unassembled WGS sequence"/>
</dbReference>
<dbReference type="GeneID" id="25913366"/>
<dbReference type="GO" id="GO:0005524">
    <property type="term" value="F:ATP binding"/>
    <property type="evidence" value="ECO:0007669"/>
    <property type="project" value="UniProtKB-UniRule"/>
</dbReference>
<sequence length="83" mass="9092">MTYVACKLVNVSDVIVKELGKGTFATVVACKNLQTNRTMAVKIIKNITKYREAAFLEIKALRELQKCDKTNAEYGTFGLCGGG</sequence>
<dbReference type="PANTHER" id="PTHR45646">
    <property type="entry name" value="SERINE/THREONINE-PROTEIN KINASE DOA-RELATED"/>
    <property type="match status" value="1"/>
</dbReference>
<dbReference type="OrthoDB" id="998354at2759"/>
<feature type="binding site" evidence="6">
    <location>
        <position position="42"/>
    </location>
    <ligand>
        <name>ATP</name>
        <dbReference type="ChEBI" id="CHEBI:30616"/>
    </ligand>
</feature>
<dbReference type="PROSITE" id="PS00107">
    <property type="entry name" value="PROTEIN_KINASE_ATP"/>
    <property type="match status" value="1"/>
</dbReference>
<organism evidence="8 9">
    <name type="scientific">Sphaeroforma arctica JP610</name>
    <dbReference type="NCBI Taxonomy" id="667725"/>
    <lineage>
        <taxon>Eukaryota</taxon>
        <taxon>Ichthyosporea</taxon>
        <taxon>Ichthyophonida</taxon>
        <taxon>Sphaeroforma</taxon>
    </lineage>
</organism>
<keyword evidence="4" id="KW-0418">Kinase</keyword>
<evidence type="ECO:0000256" key="4">
    <source>
        <dbReference type="ARBA" id="ARBA00022777"/>
    </source>
</evidence>
<dbReference type="InterPro" id="IPR000719">
    <property type="entry name" value="Prot_kinase_dom"/>
</dbReference>
<dbReference type="GO" id="GO:0005634">
    <property type="term" value="C:nucleus"/>
    <property type="evidence" value="ECO:0007669"/>
    <property type="project" value="TreeGrafter"/>
</dbReference>
<evidence type="ECO:0000256" key="3">
    <source>
        <dbReference type="ARBA" id="ARBA00022741"/>
    </source>
</evidence>
<keyword evidence="1" id="KW-0723">Serine/threonine-protein kinase</keyword>
<evidence type="ECO:0000256" key="5">
    <source>
        <dbReference type="ARBA" id="ARBA00022840"/>
    </source>
</evidence>
<keyword evidence="3 6" id="KW-0547">Nucleotide-binding</keyword>
<accession>A0A0L0FCW9</accession>
<keyword evidence="5 6" id="KW-0067">ATP-binding</keyword>
<proteinExistence type="predicted"/>
<dbReference type="STRING" id="667725.A0A0L0FCW9"/>
<evidence type="ECO:0000259" key="7">
    <source>
        <dbReference type="PROSITE" id="PS50011"/>
    </source>
</evidence>
<reference evidence="8 9" key="1">
    <citation type="submission" date="2011-02" db="EMBL/GenBank/DDBJ databases">
        <title>The Genome Sequence of Sphaeroforma arctica JP610.</title>
        <authorList>
            <consortium name="The Broad Institute Genome Sequencing Platform"/>
            <person name="Russ C."/>
            <person name="Cuomo C."/>
            <person name="Young S.K."/>
            <person name="Zeng Q."/>
            <person name="Gargeya S."/>
            <person name="Alvarado L."/>
            <person name="Berlin A."/>
            <person name="Chapman S.B."/>
            <person name="Chen Z."/>
            <person name="Freedman E."/>
            <person name="Gellesch M."/>
            <person name="Goldberg J."/>
            <person name="Griggs A."/>
            <person name="Gujja S."/>
            <person name="Heilman E."/>
            <person name="Heiman D."/>
            <person name="Howarth C."/>
            <person name="Mehta T."/>
            <person name="Neiman D."/>
            <person name="Pearson M."/>
            <person name="Roberts A."/>
            <person name="Saif S."/>
            <person name="Shea T."/>
            <person name="Shenoy N."/>
            <person name="Sisk P."/>
            <person name="Stolte C."/>
            <person name="Sykes S."/>
            <person name="White J."/>
            <person name="Yandava C."/>
            <person name="Burger G."/>
            <person name="Gray M.W."/>
            <person name="Holland P.W.H."/>
            <person name="King N."/>
            <person name="Lang F.B.F."/>
            <person name="Roger A.J."/>
            <person name="Ruiz-Trillo I."/>
            <person name="Haas B."/>
            <person name="Nusbaum C."/>
            <person name="Birren B."/>
        </authorList>
    </citation>
    <scope>NUCLEOTIDE SEQUENCE [LARGE SCALE GENOMIC DNA]</scope>
    <source>
        <strain evidence="8 9">JP610</strain>
    </source>
</reference>
<evidence type="ECO:0000256" key="2">
    <source>
        <dbReference type="ARBA" id="ARBA00022679"/>
    </source>
</evidence>
<evidence type="ECO:0000313" key="9">
    <source>
        <dbReference type="Proteomes" id="UP000054560"/>
    </source>
</evidence>
<gene>
    <name evidence="8" type="ORF">SARC_12862</name>
</gene>
<dbReference type="SUPFAM" id="SSF56112">
    <property type="entry name" value="Protein kinase-like (PK-like)"/>
    <property type="match status" value="1"/>
</dbReference>
<protein>
    <recommendedName>
        <fullName evidence="7">Protein kinase domain-containing protein</fullName>
    </recommendedName>
</protein>
<dbReference type="AlphaFoldDB" id="A0A0L0FCW9"/>
<dbReference type="InterPro" id="IPR011009">
    <property type="entry name" value="Kinase-like_dom_sf"/>
</dbReference>
<keyword evidence="2" id="KW-0808">Transferase</keyword>
<dbReference type="InterPro" id="IPR017441">
    <property type="entry name" value="Protein_kinase_ATP_BS"/>
</dbReference>
<dbReference type="PANTHER" id="PTHR45646:SF11">
    <property type="entry name" value="SERINE_THREONINE-PROTEIN KINASE DOA"/>
    <property type="match status" value="1"/>
</dbReference>
<dbReference type="Gene3D" id="3.30.200.20">
    <property type="entry name" value="Phosphorylase Kinase, domain 1"/>
    <property type="match status" value="1"/>
</dbReference>
<dbReference type="EMBL" id="KQ244256">
    <property type="protein sequence ID" value="KNC74597.1"/>
    <property type="molecule type" value="Genomic_DNA"/>
</dbReference>
<evidence type="ECO:0000256" key="6">
    <source>
        <dbReference type="PROSITE-ProRule" id="PRU10141"/>
    </source>
</evidence>
<dbReference type="PROSITE" id="PS50011">
    <property type="entry name" value="PROTEIN_KINASE_DOM"/>
    <property type="match status" value="1"/>
</dbReference>
<feature type="domain" description="Protein kinase" evidence="7">
    <location>
        <begin position="13"/>
        <end position="83"/>
    </location>
</feature>
<dbReference type="GO" id="GO:0004674">
    <property type="term" value="F:protein serine/threonine kinase activity"/>
    <property type="evidence" value="ECO:0007669"/>
    <property type="project" value="UniProtKB-KW"/>
</dbReference>
<evidence type="ECO:0000313" key="8">
    <source>
        <dbReference type="EMBL" id="KNC74597.1"/>
    </source>
</evidence>
<keyword evidence="9" id="KW-1185">Reference proteome</keyword>
<name>A0A0L0FCW9_9EUKA</name>